<dbReference type="InterPro" id="IPR036291">
    <property type="entry name" value="NAD(P)-bd_dom_sf"/>
</dbReference>
<dbReference type="CDD" id="cd05195">
    <property type="entry name" value="enoyl_red"/>
    <property type="match status" value="1"/>
</dbReference>
<dbReference type="PANTHER" id="PTHR43775">
    <property type="entry name" value="FATTY ACID SYNTHASE"/>
    <property type="match status" value="1"/>
</dbReference>
<gene>
    <name evidence="2" type="ORF">TKK_014526</name>
</gene>
<dbReference type="SUPFAM" id="SSF51735">
    <property type="entry name" value="NAD(P)-binding Rossmann-fold domains"/>
    <property type="match status" value="1"/>
</dbReference>
<keyword evidence="3" id="KW-1185">Reference proteome</keyword>
<dbReference type="Gene3D" id="3.90.180.10">
    <property type="entry name" value="Medium-chain alcohol dehydrogenases, catalytic domain"/>
    <property type="match status" value="1"/>
</dbReference>
<comment type="caution">
    <text evidence="2">The sequence shown here is derived from an EMBL/GenBank/DDBJ whole genome shotgun (WGS) entry which is preliminary data.</text>
</comment>
<dbReference type="InterPro" id="IPR011032">
    <property type="entry name" value="GroES-like_sf"/>
</dbReference>
<dbReference type="Pfam" id="PF00109">
    <property type="entry name" value="ketoacyl-synt"/>
    <property type="match status" value="1"/>
</dbReference>
<feature type="domain" description="Ketosynthase family 3 (KS3)" evidence="1">
    <location>
        <begin position="3"/>
        <end position="408"/>
    </location>
</feature>
<dbReference type="InterPro" id="IPR014043">
    <property type="entry name" value="Acyl_transferase_dom"/>
</dbReference>
<accession>A0ABD2WBA0</accession>
<dbReference type="SUPFAM" id="SSF50129">
    <property type="entry name" value="GroES-like"/>
    <property type="match status" value="1"/>
</dbReference>
<evidence type="ECO:0000313" key="3">
    <source>
        <dbReference type="Proteomes" id="UP001627154"/>
    </source>
</evidence>
<dbReference type="InterPro" id="IPR001227">
    <property type="entry name" value="Ac_transferase_dom_sf"/>
</dbReference>
<dbReference type="Pfam" id="PF02801">
    <property type="entry name" value="Ketoacyl-synt_C"/>
    <property type="match status" value="1"/>
</dbReference>
<dbReference type="SUPFAM" id="SSF52151">
    <property type="entry name" value="FabD/lysophospholipase-like"/>
    <property type="match status" value="1"/>
</dbReference>
<sequence>MTGHRVVISGIAGRFPNSDNVTELQNNLLNQVDCTTTEHGRWEFDSPKIPQRLGKCNNIEKFDRVFFGVHTKLCAIMDPMSRLLLEHSFEAIMDAGVNPRHLRGAKIGVYTATNLSESEKTVFHHKVQHDGFGIMGSSKAMVPNRISFFLGLVGPSVNIDSGDAGSGAALERAYHAIKNGRIDGAIVAGSILNLHPHISYQLRALGLLSTDGFTRSFDDNAGGHTRSDGVAVLFLQRMTDSKRIYQEVIHARAIHSDCNNLNEIMYPTMESQVKVMQDLLNESGLKPDDIDFLEASGVAIKKQDTEELEAIDRVYGKRKKPLLIGSIKSNIGNAICTGTINSIVKMIVASETGQIPPNLHFEEPNSQAAGLQAGRQEVVTELTPWTGQYSSINTTSTVGVFSNVLLKSPNIEKKNDGVPEDDIPRLVIVSGRTEEAIATMLDFVEGRPVDVELLQMMYDIFQSEINAHLFRGFTVVPAKEMLAPETKKREVLFNTGENKEIWWVFSGMGSQWVGMGEALLKLPIFEAAIRKCDAVLKPLGYDIFRIITEKDPKMFDHIINSFVGIAAIQIGLVDVLKAVGLEPDFIIGHSVGELGCAYADGCFTAEQMVLAALSRGLASTESNLQKGSMAAVGLGFDQVKPLCPPDIDVACHNGPESTTISGPAESMKKFVADLTAKGIFAREVPCSNIAYHSRYIAAAGPKLLERLQKVIPKPNPRSSKWISTSVPQSEWNTLKARLCSAEYHTNNLLSPVLFEESSRVIPANAVCIEIAPHGLLQAILKRSLPETCINIALTRRGHPDNLEVLLTALGKMYNVGMQPQISNLYPKVSYPVGRGTPSISSLVRWDHTTDWLVNYYESKEPIREGEKVLEINLLEPENQHLLPTVVNGKIPVPVSKCLVHAWEILQSFDKEQVLDIVFEDIKIHNVLTSVVDNSIKLHLMVPKGTGNFEVSENETLLISGTVKETKAPSQDRLGVLHSKKTEPKYELTKVDFYQEMSMRGAEYPDEFKNVSKATIDGNNALIKWNDNWLTFIDNALQLFSFGNDSRKLQMPLTIRRIVIDHKLQEDTAQNSVEMHAIVDRKVNYLSVGGLEIQGVKFSDIPKSLEQNQVGTDELSIIPNKDRSDLSLSTSLRLILQIILENIFSIKLQRIQIVATDNHQNWKFYSSAMFDIPEASSFTTEIISYDEATFNKALTVLDDIKQHDIQEVARKLSNGKFLLVFVENKEADMFTKTANSLGLGVVFMRNITNITLILLKKKQSFKKVHILNATNNVHEVVKKIKNTKLAASDERIVILSNTKNHTHILDLVEQIKNQSSLEKVRIYGIEEPKVSEKIFTEEFYTKQLELDLLINLLTQKKLWATLRQMNVELNPQMCKFWKADKKHSHDANSIAWVGGSIHENIVNPVKVEYAALNSQDILIAHENFYADTSEMVGQNRLNNISPGLEYSGLDSKGNRVMGVCCGNAMSNIVSADPDLMWEVPKSWSLEDAATVPLSYVLAYSALKVKAEVKKDEKVMLTNVCDGIGLALLQLAVDSKCDVFVTYNTEIEKKLILSVAPKLPNNRLLKLWRNSFRDDVLLATSGKGVDAVICNQGEIKSLEVFFTMTKHNGRVVLISDLSEDKIHQSIGMEIFLREISLYSVVPKRILTSDKVSKKTISDLVKQGINSGSVKPLARTVYARESLTQAYNELLKNSNGKIIVKVQPDDKSKEAVAIPRRGFSSVKSYLVLEGLNTFSLELIDLLIVRGARRFVIASSSGTANGYETLRLNLWQSYGVKFILRKDIDTSQPQNVKGLIKEANSLGPIDGIIDLRRMDTRIKTKESTSDAITQIVDMESRTSCPELSLFLVCSSVNVTSKLKMKMVSNESEAKNDAVLKLLQKRKKDGLHGLLINLGIDSEQNNSFLPVKKYLQKLDEILALEETSVNMVYYAANTNEVEEDEIDTLANITDPEQREAEIFEAGLYEQYGVTSDNFAHIQV</sequence>
<evidence type="ECO:0000313" key="2">
    <source>
        <dbReference type="EMBL" id="KAL3390355.1"/>
    </source>
</evidence>
<dbReference type="InterPro" id="IPR042104">
    <property type="entry name" value="PKS_dehydratase_sf"/>
</dbReference>
<dbReference type="InterPro" id="IPR016035">
    <property type="entry name" value="Acyl_Trfase/lysoPLipase"/>
</dbReference>
<dbReference type="SMART" id="SM00829">
    <property type="entry name" value="PKS_ER"/>
    <property type="match status" value="1"/>
</dbReference>
<dbReference type="InterPro" id="IPR014030">
    <property type="entry name" value="Ketoacyl_synth_N"/>
</dbReference>
<dbReference type="Gene3D" id="3.10.129.110">
    <property type="entry name" value="Polyketide synthase dehydratase"/>
    <property type="match status" value="1"/>
</dbReference>
<reference evidence="2 3" key="1">
    <citation type="journal article" date="2024" name="bioRxiv">
        <title>A reference genome for Trichogramma kaykai: A tiny desert-dwelling parasitoid wasp with competing sex-ratio distorters.</title>
        <authorList>
            <person name="Culotta J."/>
            <person name="Lindsey A.R."/>
        </authorList>
    </citation>
    <scope>NUCLEOTIDE SEQUENCE [LARGE SCALE GENOMIC DNA]</scope>
    <source>
        <strain evidence="2 3">KSX58</strain>
    </source>
</reference>
<proteinExistence type="predicted"/>
<dbReference type="InterPro" id="IPR050091">
    <property type="entry name" value="PKS_NRPS_Biosynth_Enz"/>
</dbReference>
<dbReference type="Gene3D" id="3.40.366.10">
    <property type="entry name" value="Malonyl-Coenzyme A Acyl Carrier Protein, domain 2"/>
    <property type="match status" value="1"/>
</dbReference>
<dbReference type="InterPro" id="IPR020841">
    <property type="entry name" value="PKS_Beta-ketoAc_synthase_dom"/>
</dbReference>
<dbReference type="Gene3D" id="3.40.47.10">
    <property type="match status" value="1"/>
</dbReference>
<dbReference type="InterPro" id="IPR013968">
    <property type="entry name" value="PKS_KR"/>
</dbReference>
<protein>
    <recommendedName>
        <fullName evidence="1">Ketosynthase family 3 (KS3) domain-containing protein</fullName>
    </recommendedName>
</protein>
<dbReference type="InterPro" id="IPR016036">
    <property type="entry name" value="Malonyl_transacylase_ACP-bd"/>
</dbReference>
<dbReference type="CDD" id="cd00833">
    <property type="entry name" value="PKS"/>
    <property type="match status" value="1"/>
</dbReference>
<dbReference type="InterPro" id="IPR032821">
    <property type="entry name" value="PKS_assoc"/>
</dbReference>
<dbReference type="Proteomes" id="UP001627154">
    <property type="component" value="Unassembled WGS sequence"/>
</dbReference>
<dbReference type="InterPro" id="IPR016039">
    <property type="entry name" value="Thiolase-like"/>
</dbReference>
<dbReference type="Gene3D" id="3.40.50.720">
    <property type="entry name" value="NAD(P)-binding Rossmann-like Domain"/>
    <property type="match status" value="1"/>
</dbReference>
<dbReference type="SUPFAM" id="SSF53901">
    <property type="entry name" value="Thiolase-like"/>
    <property type="match status" value="1"/>
</dbReference>
<evidence type="ECO:0000259" key="1">
    <source>
        <dbReference type="PROSITE" id="PS52004"/>
    </source>
</evidence>
<dbReference type="EMBL" id="JBJJXI010000117">
    <property type="protein sequence ID" value="KAL3390355.1"/>
    <property type="molecule type" value="Genomic_DNA"/>
</dbReference>
<name>A0ABD2WBA0_9HYME</name>
<dbReference type="PROSITE" id="PS52004">
    <property type="entry name" value="KS3_2"/>
    <property type="match status" value="1"/>
</dbReference>
<dbReference type="Pfam" id="PF08659">
    <property type="entry name" value="KR"/>
    <property type="match status" value="1"/>
</dbReference>
<dbReference type="SUPFAM" id="SSF55048">
    <property type="entry name" value="Probable ACP-binding domain of malonyl-CoA ACP transacylase"/>
    <property type="match status" value="1"/>
</dbReference>
<organism evidence="2 3">
    <name type="scientific">Trichogramma kaykai</name>
    <dbReference type="NCBI Taxonomy" id="54128"/>
    <lineage>
        <taxon>Eukaryota</taxon>
        <taxon>Metazoa</taxon>
        <taxon>Ecdysozoa</taxon>
        <taxon>Arthropoda</taxon>
        <taxon>Hexapoda</taxon>
        <taxon>Insecta</taxon>
        <taxon>Pterygota</taxon>
        <taxon>Neoptera</taxon>
        <taxon>Endopterygota</taxon>
        <taxon>Hymenoptera</taxon>
        <taxon>Apocrita</taxon>
        <taxon>Proctotrupomorpha</taxon>
        <taxon>Chalcidoidea</taxon>
        <taxon>Trichogrammatidae</taxon>
        <taxon>Trichogramma</taxon>
    </lineage>
</organism>
<dbReference type="Pfam" id="PF16197">
    <property type="entry name" value="KAsynt_C_assoc"/>
    <property type="match status" value="1"/>
</dbReference>
<dbReference type="Pfam" id="PF00698">
    <property type="entry name" value="Acyl_transf_1"/>
    <property type="match status" value="1"/>
</dbReference>
<dbReference type="SMART" id="SM00825">
    <property type="entry name" value="PKS_KS"/>
    <property type="match status" value="1"/>
</dbReference>
<dbReference type="SMART" id="SM00827">
    <property type="entry name" value="PKS_AT"/>
    <property type="match status" value="1"/>
</dbReference>
<dbReference type="PANTHER" id="PTHR43775:SF23">
    <property type="entry name" value="FATTY ACID SYNTHASE 3"/>
    <property type="match status" value="1"/>
</dbReference>
<dbReference type="InterPro" id="IPR014031">
    <property type="entry name" value="Ketoacyl_synth_C"/>
</dbReference>
<dbReference type="Gene3D" id="3.30.70.3290">
    <property type="match status" value="1"/>
</dbReference>
<dbReference type="InterPro" id="IPR020843">
    <property type="entry name" value="ER"/>
</dbReference>